<evidence type="ECO:0000256" key="12">
    <source>
        <dbReference type="ARBA" id="ARBA00023069"/>
    </source>
</evidence>
<proteinExistence type="inferred from homology"/>
<dbReference type="InterPro" id="IPR024743">
    <property type="entry name" value="Dynein_HC_stalk"/>
</dbReference>
<dbReference type="InterPro" id="IPR013602">
    <property type="entry name" value="Dynein_heavy_linker"/>
</dbReference>
<dbReference type="FunFam" id="3.40.50.300:FF:000049">
    <property type="entry name" value="Dynein, axonemal, heavy chain 5"/>
    <property type="match status" value="1"/>
</dbReference>
<dbReference type="InterPro" id="IPR042219">
    <property type="entry name" value="AAA_lid_11_sf"/>
</dbReference>
<dbReference type="InterPro" id="IPR035699">
    <property type="entry name" value="AAA_6"/>
</dbReference>
<dbReference type="Pfam" id="PF12777">
    <property type="entry name" value="MT"/>
    <property type="match status" value="1"/>
</dbReference>
<keyword evidence="10" id="KW-0243">Dynein</keyword>
<feature type="coiled-coil region" evidence="16">
    <location>
        <begin position="2799"/>
        <end position="2851"/>
    </location>
</feature>
<dbReference type="GO" id="GO:0070286">
    <property type="term" value="P:axonemal dynein complex assembly"/>
    <property type="evidence" value="ECO:0007669"/>
    <property type="project" value="UniProtKB-ARBA"/>
</dbReference>
<dbReference type="Gene3D" id="1.10.8.720">
    <property type="entry name" value="Region D6 of dynein motor"/>
    <property type="match status" value="1"/>
</dbReference>
<dbReference type="FunFam" id="1.20.920.30:FF:000005">
    <property type="entry name" value="Dynein, axonemal, heavy chain 2"/>
    <property type="match status" value="1"/>
</dbReference>
<dbReference type="GO" id="GO:0045505">
    <property type="term" value="F:dynein intermediate chain binding"/>
    <property type="evidence" value="ECO:0007669"/>
    <property type="project" value="InterPro"/>
</dbReference>
<dbReference type="GO" id="GO:0031514">
    <property type="term" value="C:motile cilium"/>
    <property type="evidence" value="ECO:0007669"/>
    <property type="project" value="UniProtKB-SubCell"/>
</dbReference>
<feature type="region of interest" description="Disordered" evidence="17">
    <location>
        <begin position="558"/>
        <end position="585"/>
    </location>
</feature>
<evidence type="ECO:0000256" key="16">
    <source>
        <dbReference type="SAM" id="Coils"/>
    </source>
</evidence>
<dbReference type="Pfam" id="PF17857">
    <property type="entry name" value="AAA_lid_1"/>
    <property type="match status" value="1"/>
</dbReference>
<comment type="similarity">
    <text evidence="3">Belongs to the dynein heavy chain family.</text>
</comment>
<dbReference type="FunFam" id="1.10.8.710:FF:000004">
    <property type="entry name" value="Dynein axonemal heavy chain 6"/>
    <property type="match status" value="1"/>
</dbReference>
<dbReference type="GO" id="GO:0008569">
    <property type="term" value="F:minus-end-directed microtubule motor activity"/>
    <property type="evidence" value="ECO:0007669"/>
    <property type="project" value="InterPro"/>
</dbReference>
<feature type="domain" description="AAA+ ATPase" evidence="18">
    <location>
        <begin position="2168"/>
        <end position="2317"/>
    </location>
</feature>
<dbReference type="Gene3D" id="1.10.8.710">
    <property type="match status" value="1"/>
</dbReference>
<dbReference type="FunFam" id="1.20.140.100:FF:000004">
    <property type="entry name" value="Dynein axonemal heavy chain 6"/>
    <property type="match status" value="1"/>
</dbReference>
<feature type="compositionally biased region" description="Basic and acidic residues" evidence="17">
    <location>
        <begin position="558"/>
        <end position="575"/>
    </location>
</feature>
<dbReference type="Pfam" id="PF12775">
    <property type="entry name" value="AAA_7"/>
    <property type="match status" value="1"/>
</dbReference>
<evidence type="ECO:0000256" key="13">
    <source>
        <dbReference type="ARBA" id="ARBA00023175"/>
    </source>
</evidence>
<keyword evidence="13" id="KW-0505">Motor protein</keyword>
<dbReference type="InterPro" id="IPR042228">
    <property type="entry name" value="Dynein_linker_3"/>
</dbReference>
<evidence type="ECO:0000256" key="14">
    <source>
        <dbReference type="ARBA" id="ARBA00023212"/>
    </source>
</evidence>
<dbReference type="Pfam" id="PF18198">
    <property type="entry name" value="AAA_lid_11"/>
    <property type="match status" value="1"/>
</dbReference>
<keyword evidence="7" id="KW-0547">Nucleotide-binding</keyword>
<evidence type="ECO:0000256" key="10">
    <source>
        <dbReference type="ARBA" id="ARBA00023017"/>
    </source>
</evidence>
<accession>A0AAD1XS19</accession>
<dbReference type="InterPro" id="IPR043160">
    <property type="entry name" value="Dynein_C_barrel"/>
</dbReference>
<evidence type="ECO:0000256" key="2">
    <source>
        <dbReference type="ARBA" id="ARBA00004430"/>
    </source>
</evidence>
<comment type="subcellular location">
    <subcellularLocation>
        <location evidence="1">Cell projection</location>
        <location evidence="1">Cilium</location>
        <location evidence="1">Flagellum</location>
    </subcellularLocation>
    <subcellularLocation>
        <location evidence="2">Cytoplasm</location>
        <location evidence="2">Cytoskeleton</location>
        <location evidence="2">Cilium axoneme</location>
    </subcellularLocation>
</comment>
<evidence type="ECO:0000256" key="8">
    <source>
        <dbReference type="ARBA" id="ARBA00022840"/>
    </source>
</evidence>
<evidence type="ECO:0000256" key="6">
    <source>
        <dbReference type="ARBA" id="ARBA00022737"/>
    </source>
</evidence>
<evidence type="ECO:0000313" key="19">
    <source>
        <dbReference type="EMBL" id="CAI2377774.1"/>
    </source>
</evidence>
<evidence type="ECO:0000313" key="20">
    <source>
        <dbReference type="Proteomes" id="UP001295684"/>
    </source>
</evidence>
<organism evidence="19 20">
    <name type="scientific">Euplotes crassus</name>
    <dbReference type="NCBI Taxonomy" id="5936"/>
    <lineage>
        <taxon>Eukaryota</taxon>
        <taxon>Sar</taxon>
        <taxon>Alveolata</taxon>
        <taxon>Ciliophora</taxon>
        <taxon>Intramacronucleata</taxon>
        <taxon>Spirotrichea</taxon>
        <taxon>Hypotrichia</taxon>
        <taxon>Euplotida</taxon>
        <taxon>Euplotidae</taxon>
        <taxon>Moneuplotes</taxon>
    </lineage>
</organism>
<keyword evidence="9" id="KW-0282">Flagellum</keyword>
<dbReference type="GO" id="GO:0005874">
    <property type="term" value="C:microtubule"/>
    <property type="evidence" value="ECO:0007669"/>
    <property type="project" value="UniProtKB-KW"/>
</dbReference>
<keyword evidence="5" id="KW-0493">Microtubule</keyword>
<dbReference type="InterPro" id="IPR043157">
    <property type="entry name" value="Dynein_AAA1S"/>
</dbReference>
<dbReference type="Gene3D" id="3.20.180.20">
    <property type="entry name" value="Dynein heavy chain, N-terminal domain 2"/>
    <property type="match status" value="1"/>
</dbReference>
<dbReference type="Proteomes" id="UP001295684">
    <property type="component" value="Unassembled WGS sequence"/>
</dbReference>
<dbReference type="GO" id="GO:0060294">
    <property type="term" value="P:cilium movement involved in cell motility"/>
    <property type="evidence" value="ECO:0007669"/>
    <property type="project" value="UniProtKB-ARBA"/>
</dbReference>
<dbReference type="FunFam" id="1.20.920.20:FF:000001">
    <property type="entry name" value="dynein heavy chain 2, axonemal"/>
    <property type="match status" value="1"/>
</dbReference>
<dbReference type="InterPro" id="IPR026983">
    <property type="entry name" value="DHC"/>
</dbReference>
<keyword evidence="15" id="KW-0966">Cell projection</keyword>
<dbReference type="Gene3D" id="1.20.140.100">
    <property type="entry name" value="Dynein heavy chain, N-terminal domain 2"/>
    <property type="match status" value="1"/>
</dbReference>
<keyword evidence="8" id="KW-0067">ATP-binding</keyword>
<name>A0AAD1XS19_EUPCR</name>
<dbReference type="Gene3D" id="1.20.1270.280">
    <property type="match status" value="1"/>
</dbReference>
<evidence type="ECO:0000256" key="9">
    <source>
        <dbReference type="ARBA" id="ARBA00022846"/>
    </source>
</evidence>
<dbReference type="Gene3D" id="1.20.920.20">
    <property type="match status" value="1"/>
</dbReference>
<evidence type="ECO:0000256" key="5">
    <source>
        <dbReference type="ARBA" id="ARBA00022701"/>
    </source>
</evidence>
<comment type="caution">
    <text evidence="19">The sequence shown here is derived from an EMBL/GenBank/DDBJ whole genome shotgun (WGS) entry which is preliminary data.</text>
</comment>
<keyword evidence="12" id="KW-0969">Cilium</keyword>
<keyword evidence="4" id="KW-0963">Cytoplasm</keyword>
<dbReference type="EMBL" id="CAMPGE010019441">
    <property type="protein sequence ID" value="CAI2377774.1"/>
    <property type="molecule type" value="Genomic_DNA"/>
</dbReference>
<dbReference type="Gene3D" id="1.10.287.2620">
    <property type="match status" value="1"/>
</dbReference>
<dbReference type="Pfam" id="PF03028">
    <property type="entry name" value="Dynein_heavy"/>
    <property type="match status" value="1"/>
</dbReference>
<dbReference type="InterPro" id="IPR042222">
    <property type="entry name" value="Dynein_2_N"/>
</dbReference>
<dbReference type="FunFam" id="3.40.50.300:FF:000353">
    <property type="entry name" value="Dynein axonemal heavy chain 1"/>
    <property type="match status" value="1"/>
</dbReference>
<evidence type="ECO:0000256" key="11">
    <source>
        <dbReference type="ARBA" id="ARBA00023054"/>
    </source>
</evidence>
<dbReference type="FunFam" id="3.10.490.20:FF:000009">
    <property type="entry name" value="Dynein heavy chain 4"/>
    <property type="match status" value="1"/>
</dbReference>
<dbReference type="FunFam" id="3.40.50.300:FF:002141">
    <property type="entry name" value="Dynein heavy chain"/>
    <property type="match status" value="1"/>
</dbReference>
<dbReference type="InterPro" id="IPR035706">
    <property type="entry name" value="AAA_9"/>
</dbReference>
<dbReference type="FunFam" id="3.40.50.300:FF:000044">
    <property type="entry name" value="Dynein heavy chain 5, axonemal"/>
    <property type="match status" value="1"/>
</dbReference>
<dbReference type="Gene3D" id="1.10.8.1220">
    <property type="match status" value="1"/>
</dbReference>
<dbReference type="Pfam" id="PF17852">
    <property type="entry name" value="Dynein_AAA_lid"/>
    <property type="match status" value="1"/>
</dbReference>
<dbReference type="InterPro" id="IPR003593">
    <property type="entry name" value="AAA+_ATPase"/>
</dbReference>
<dbReference type="InterPro" id="IPR041589">
    <property type="entry name" value="DNAH3_AAA_lid_1"/>
</dbReference>
<dbReference type="PANTHER" id="PTHR22878:SF73">
    <property type="entry name" value="DYNEIN AXONEMAL HEAVY CHAIN 1"/>
    <property type="match status" value="1"/>
</dbReference>
<dbReference type="Gene3D" id="1.10.472.130">
    <property type="match status" value="1"/>
</dbReference>
<dbReference type="Pfam" id="PF12780">
    <property type="entry name" value="AAA_8"/>
    <property type="match status" value="1"/>
</dbReference>
<dbReference type="Pfam" id="PF12774">
    <property type="entry name" value="AAA_6"/>
    <property type="match status" value="1"/>
</dbReference>
<dbReference type="GO" id="GO:0005858">
    <property type="term" value="C:axonemal dynein complex"/>
    <property type="evidence" value="ECO:0007669"/>
    <property type="project" value="UniProtKB-ARBA"/>
</dbReference>
<dbReference type="InterPro" id="IPR024317">
    <property type="entry name" value="Dynein_heavy_chain_D4_dom"/>
</dbReference>
<keyword evidence="14" id="KW-0206">Cytoskeleton</keyword>
<dbReference type="FunFam" id="1.10.287.2620:FF:000002">
    <property type="entry name" value="Dynein heavy chain 2, axonemal"/>
    <property type="match status" value="1"/>
</dbReference>
<sequence length="4214" mass="485328">MIPRQRGVFSEVLVTEDKEELKKRSVIGPNKDAIMTANAVQKIPRATGIKRREKLLNSQAAIVDTKSKILGKSYFRNPEVNLGYYSKKREGVADVDPKVLEPYIPLKDHPPRKVIIDRQKKLFASINIEELLLHLGVDYSIPPKVAEESWNTPFNVPDLSAQVACCKLPLEPFDDSEYDCRTPEEWINCGIQQDQKFEPIPGKSLWRDENGVGHWRKVLIYKYDEEREIYEGIWDGTTKKCEVTRINLLFDAEDPRIFAQRVAKAHRDRMYADSQIRYNFILSFMPTEDLQELDSEQTNRIQNMASKGHSANSQAATNMINEVNKNYSRTMNKEILHKAIFEEKKEEDEANGKELINVELKFPEQTTDLVYKSSLTEGVDNKFNKECPYFAMIPIPAHDFPKKFSDFCFNSLYIKQEVIEAMVKIRTSCNDLIKKYKLFDCTKDKTTRLEEFKQIQNSAHSQIKFATRDQWVNKTLCNIINDSFMNIGKGWYNIHDTSKETYEFGKLKRFLTTVNFMMQDTVLTICKDSVYEFQDYIIKFIPLATQIISSNEVTNEFPKKVKENESEGEGEGDKAGEDDESDDSHQTITLEADTADPNPLFVLDLVLKHGQEIPQYHVDPTDVVETVMGIFEEGIKVLQEIPQLEPILLKHLFLKNTHGNKSLKAPMIPLTEPAIPDKKHVLPDENTWLWDAFQKIKEALLSGVEPLREYLKTFEKFVPESQLNVDKHIMKLNDFENPASVDEIKIDIDKHRKEVLRIEEEIPEHLNISYFQVNCKDIRKLFAGKHASIVEKETKLIATRAREKNDELTVKFEQMESDIRKTPNNIEELQEIKDRMAALPTEILKEKNEIKDCMEIYDLLEDFQHEFSMTELDSKWDLFAAPKRLMECIQGQASILEKQKDAFLKDMAQEQEEFEEMLEGIGMTVGAFSQCDDINKFEQYFIDVESVNARLKEYTGKTNQFNRREALMGKPTTDYSQLRQCAKDFEPYSNLWSTARNWHHHNKSWLEDPWEDLNAVELEDIVQNSFKTILRTVSYFKSKDMEKISKIAQELKQKIDVFRKYVPLAVALRKEGMYERHWDQVSEGVGFDIRPTEGFTLTTVIEKGLEKHIPLCEEVGEKAAREYNIECMLQKMQEDWVGVNFLTPQFKNTPTSYISGFDEAMNMLDEHIVTTQAMQFSPFRGPFEDEITNWNSKLLLVSDTLEEWVKCQGQWMYLQPIFDSQDIMKQLPQETKRFKSVDSTWRHIMNQTNQSPGILSACSKEGLLEKFTEANKNLEIVQKGLAEYLEKKRSIFARFYFLSNDELLEILSQTKEVRNVRPHLRKVFENMADLEFRDDDTIHSMYSAEGENVGFVKKIDPRERNVENWMGDVEKMMITSVKAAFFRSIEDYKTKPRVQWVLEHPGQCILNGSQIHWTLEVEEAIKTKGCEGVKEYHEFLQKQLDDTVTLVRKKLSKMQTITMNALIVLDVHARDVVGTLFKEGVSDVGAFEWIMQLRYYWENEDCYVKCIQTNFPYGYEYLGNTLRLVITPLTDKCYMTLMGALTLNLGGAPAGPAGTGKTESTKDLAKALAKQCVVFNCSDGMDHIMVAKFFKGLASAGAWACFDEFNRINIEVLSVIAQQLLVLFGAKETSEPEIEFEESIIRMKPTFSVFITMNPGYAGRTELPDNLKALFRPVAMMVPDYALIGEIMLYSFGFKNGKPLARKMVTTFKLSSEQLSSQDHYDYGMRAVRSVINAAGLLKRAHPDMDEDQLLLRALRDVNVPKFLKDDLPLFENIILDLFPGVKRPEQAYGDLEPSILKSCDHFNLQPVQPFLDKVIQLYDTIQVRHGLMLVGPTGGGKTCNYKVLSHAITALKEQEEFEKVNTHVINPKSITMGQLYGYVDPQTTEWVDGVVAKMVNDCAKDQSPEKHWIMFDGPVDALWIESMNTVLDDNKKLCLNSGQIISLSNQMTMMFEVEDLAVASPATVSRCGMVYMEPEALTLQPLIDSWLESLPPKIRESEKIMKKLRSIYENVMDDACYYLRKNCTEPVLTVDNNLCQSSFRILDSYFTKYRDTEIKVVEKAEIEELEGMITSLAAYALTWSVAATTDISGRKRMDAFLRNKFKENEMEFPKENTIYDWSFDDKNKEWKPWLEIIPPYNCDTKLNYSEIVVPTDDSVRMKYIMKHLIMNNTNVLTPGPTGTGKTVNIQQLLSSEVPEEILFLAMTFSAQTSANQTQDYLDDKFTKRRKGVYGPPVGNKFVIFIDDLNMPKKEEYGAQPPLELLRQWLDHVGWYDRKSKEKPMMRIDDIMLMCSMGPPGGGRSPITQRLQRHFNIITYTDLEQNTINGIFFTIVSAFLSTFSEDIKNSIEKLVSAQLRIYNDVLTGPLKPIPRKSHYTFNLRDISKIFQGICSVNNQAVSAKIELVRLWVHENKRVFGDRLVDQEDREWLDNELIKGGEEFFEVEKTEIYNTERIIFGDFMNGLDVEPRSYEQIYNLPQFVDEIRKYLDEYNDSVKNKMKLVMFLDACDHVARISRCIRQPLGNALCLGVGGSGRQSLSRLSSYICNYKLFQVEVVKGYNMQNWREDVKKALMQCGADNKATTFLFTDTQIINEQMLEDINGILNSADVPNLYKKEDFEIIMEVGEKECLARNIQPTTMNCFSSYVNRVRSNIHMVIAMSPQGEVFRNRIRKFPSLVNCSTLDWFTEWPEEALREVAMGDLEDADFDLGDQKKSCVELFVHMHQTVEEKSKDFLDELRRYNYVTPTSYLELLNVYKSVFVSKQQEISYLKERLNKGLKVLADASVEIDKLKDMLDKKQPELEKTKAEVAETKEALAADKADADEERAVVAEQEAKATEQEADANALKEAAEAELSKAAPALEKATKILKELDINDFVFLSKINSPAPTIVVGMELSCIMMGFKPSKNKQKLTENDIKGYFESARVNLLTKPKEFRQKMIDYDKDNIPESTVEKAKKIIDSDDFTEERAKLASISLVAIRGWAQAMCTYHDLLKIVNPKREKVAEMKEQLAIVSADLAEKRQRLKEVDERIEELERMFREKVNQEEALTKEIDECNKKLERAGKLISGLQGEKIRWTNTVKQYEEEFGLLVGNCLVAAGMVAYAGPFTSKYRSSLEEAWNKRIADLKIPSIANITMIGLLEDKVKTKIWTAASLPNDNLSIENGIIMFKSRRWPLMIDPQNQANKFIKKLGADEAEVGLDVMKTSNPNLLRNLELGIQTGKWVLIENVGQELDPALEPVLLQQKTKSGSGYTLKLGDKDIAYDANFKFFMTTTLPNPHYSPETSVKVTLLNFAITPFGLEEQMLNQFVLQEMPDLQKRKDMIVQQNAQSAKTLREIEDKILEGLTKNSEISAILEDDELINILADSKQTSDDINQRLIESEETEKEIDFTRESYRKVAFRASLLFFCIIDLAYIDPMYQYSLQWFSHLFGIAIDSSEKSEVVEQRIQNLNESFTELLYENVCRSLFEKDKLLFSFLLTMKILFGDNKIDPFEWRYFLAGPSGEFEIPPNPTDWLGELEWAEVYKQVFGTKDIECFDGFLDYFMKNHSKFKKMFDSKQPEIEPLPDEWEKKLDSFRKMVILKAIRPDKIAQAISNFIVEKIGEHFIVPPTFSLEKSFKDSSVTSPLIFVLSTGSDPVSDYLRFANEQNMMSKQQSISLGKGQDKKAEKMIEEAASRGGWVLLMNCHLATSFMPKLEIIVENLDDSSHRDFRMWLTSMPNPDFPVSVLQNSVKMTLEPPKGLKANLLRSYNTFDDRELNESTTKPEAFKKLLFAYCFFHAIVQDRRKFGPIGWNIAYEFTNEDLSVNMKQLKIFLDEYDEIPFKVLHFLGSEINYGGRVTDDKDVRLICTILEVYIKPEILEDTYKFSESGTYYAPPNGDLEDYIDYINTLPLKPHPEVFGLHENAEITTAQMETLSILETILNIQPRSSSGAGKSRDEIIQELSAGIQKRTPHEFDLEMVGKEYPTEYNESMNTVLFQECVRYNRMLIIMHESLANIQKAIVGEVVMSEDLEKMSDSLYNNQVPYIWEEFGFLSLKPLGSWVQDLNDRVDFLNKWIEGGTPSVFWISGFFFPQAFFTGTFQNYARRHVIAVDQLDFDYKYLDQITYTDLTEKPEDGCYVYGMYIEGCRWDDEKHMLGDSHPKVLYTDLPCIHFLPIVNKDPEPKNVYRCPVYKVLSRCGTLSTTGHSTNFVLFLDIPTDKDPNEWVRAGIAVFLALRY</sequence>
<dbReference type="FunFam" id="3.40.50.300:FF:000362">
    <property type="entry name" value="Dynein, axonemal, heavy chain 6"/>
    <property type="match status" value="1"/>
</dbReference>
<dbReference type="PANTHER" id="PTHR22878">
    <property type="entry name" value="DYNEIN HEAVY CHAIN 6, AXONEMAL-LIKE-RELATED"/>
    <property type="match status" value="1"/>
</dbReference>
<dbReference type="SMART" id="SM00382">
    <property type="entry name" value="AAA"/>
    <property type="match status" value="2"/>
</dbReference>
<feature type="domain" description="AAA+ ATPase" evidence="18">
    <location>
        <begin position="1543"/>
        <end position="1682"/>
    </location>
</feature>
<dbReference type="Gene3D" id="1.20.58.1120">
    <property type="match status" value="1"/>
</dbReference>
<dbReference type="InterPro" id="IPR004273">
    <property type="entry name" value="Dynein_heavy_D6_P-loop"/>
</dbReference>
<evidence type="ECO:0000256" key="15">
    <source>
        <dbReference type="ARBA" id="ARBA00023273"/>
    </source>
</evidence>
<keyword evidence="6" id="KW-0677">Repeat</keyword>
<evidence type="ECO:0000256" key="7">
    <source>
        <dbReference type="ARBA" id="ARBA00022741"/>
    </source>
</evidence>
<evidence type="ECO:0000256" key="1">
    <source>
        <dbReference type="ARBA" id="ARBA00004230"/>
    </source>
</evidence>
<keyword evidence="20" id="KW-1185">Reference proteome</keyword>
<dbReference type="Pfam" id="PF12781">
    <property type="entry name" value="AAA_9"/>
    <property type="match status" value="1"/>
</dbReference>
<dbReference type="InterPro" id="IPR041228">
    <property type="entry name" value="Dynein_C"/>
</dbReference>
<dbReference type="GO" id="GO:0005524">
    <property type="term" value="F:ATP binding"/>
    <property type="evidence" value="ECO:0007669"/>
    <property type="project" value="UniProtKB-KW"/>
</dbReference>
<keyword evidence="11 16" id="KW-0175">Coiled coil</keyword>
<evidence type="ECO:0000256" key="3">
    <source>
        <dbReference type="ARBA" id="ARBA00008887"/>
    </source>
</evidence>
<feature type="coiled-coil region" evidence="16">
    <location>
        <begin position="3000"/>
        <end position="3083"/>
    </location>
</feature>
<dbReference type="Pfam" id="PF08393">
    <property type="entry name" value="DHC_N2"/>
    <property type="match status" value="1"/>
</dbReference>
<dbReference type="FunFam" id="1.10.8.1220:FF:000001">
    <property type="entry name" value="Dynein axonemal heavy chain 5"/>
    <property type="match status" value="1"/>
</dbReference>
<evidence type="ECO:0000259" key="18">
    <source>
        <dbReference type="SMART" id="SM00382"/>
    </source>
</evidence>
<gene>
    <name evidence="19" type="ORF">ECRASSUSDP1_LOCUS19163</name>
</gene>
<protein>
    <recommendedName>
        <fullName evidence="18">AAA+ ATPase domain-containing protein</fullName>
    </recommendedName>
</protein>
<dbReference type="InterPro" id="IPR041466">
    <property type="entry name" value="Dynein_AAA5_ext"/>
</dbReference>
<dbReference type="FunFam" id="1.20.58.1120:FF:000001">
    <property type="entry name" value="dynein heavy chain 2, axonemal"/>
    <property type="match status" value="1"/>
</dbReference>
<dbReference type="FunFam" id="1.10.8.720:FF:000001">
    <property type="entry name" value="dynein heavy chain 7, axonemal"/>
    <property type="match status" value="1"/>
</dbReference>
<dbReference type="Pfam" id="PF18199">
    <property type="entry name" value="Dynein_C"/>
    <property type="match status" value="1"/>
</dbReference>
<dbReference type="GO" id="GO:0051959">
    <property type="term" value="F:dynein light intermediate chain binding"/>
    <property type="evidence" value="ECO:0007669"/>
    <property type="project" value="InterPro"/>
</dbReference>
<evidence type="ECO:0000256" key="4">
    <source>
        <dbReference type="ARBA" id="ARBA00022490"/>
    </source>
</evidence>
<dbReference type="InterPro" id="IPR041658">
    <property type="entry name" value="AAA_lid_11"/>
</dbReference>
<dbReference type="Gene3D" id="3.10.490.20">
    <property type="match status" value="1"/>
</dbReference>
<dbReference type="Gene3D" id="3.40.50.300">
    <property type="entry name" value="P-loop containing nucleotide triphosphate hydrolases"/>
    <property type="match status" value="5"/>
</dbReference>
<reference evidence="19" key="1">
    <citation type="submission" date="2023-07" db="EMBL/GenBank/DDBJ databases">
        <authorList>
            <consortium name="AG Swart"/>
            <person name="Singh M."/>
            <person name="Singh A."/>
            <person name="Seah K."/>
            <person name="Emmerich C."/>
        </authorList>
    </citation>
    <scope>NUCLEOTIDE SEQUENCE</scope>
    <source>
        <strain evidence="19">DP1</strain>
    </source>
</reference>
<dbReference type="Gene3D" id="1.20.920.30">
    <property type="match status" value="1"/>
</dbReference>
<dbReference type="FunFam" id="1.20.1270.280:FF:000001">
    <property type="entry name" value="dynein heavy chain 7, axonemal"/>
    <property type="match status" value="1"/>
</dbReference>
<dbReference type="InterPro" id="IPR027417">
    <property type="entry name" value="P-loop_NTPase"/>
</dbReference>
<dbReference type="SUPFAM" id="SSF52540">
    <property type="entry name" value="P-loop containing nucleoside triphosphate hydrolases"/>
    <property type="match status" value="4"/>
</dbReference>
<evidence type="ECO:0000256" key="17">
    <source>
        <dbReference type="SAM" id="MobiDB-lite"/>
    </source>
</evidence>
<dbReference type="Gene3D" id="6.10.140.1060">
    <property type="match status" value="1"/>
</dbReference>
<dbReference type="FunFam" id="3.20.180.20:FF:000003">
    <property type="entry name" value="Dynein heavy chain 12, axonemal"/>
    <property type="match status" value="1"/>
</dbReference>